<dbReference type="EMBL" id="VJXR01000015">
    <property type="protein sequence ID" value="TRW45946.1"/>
    <property type="molecule type" value="Genomic_DNA"/>
</dbReference>
<protein>
    <submittedName>
        <fullName evidence="4">DUF2231 domain-containing protein</fullName>
    </submittedName>
</protein>
<keyword evidence="5" id="KW-1185">Reference proteome</keyword>
<comment type="caution">
    <text evidence="4">The sequence shown here is derived from an EMBL/GenBank/DDBJ whole genome shotgun (WGS) entry which is preliminary data.</text>
</comment>
<evidence type="ECO:0000256" key="2">
    <source>
        <dbReference type="SAM" id="Phobius"/>
    </source>
</evidence>
<feature type="transmembrane region" description="Helical" evidence="2">
    <location>
        <begin position="127"/>
        <end position="145"/>
    </location>
</feature>
<evidence type="ECO:0000259" key="3">
    <source>
        <dbReference type="Pfam" id="PF09990"/>
    </source>
</evidence>
<keyword evidence="2" id="KW-0812">Transmembrane</keyword>
<evidence type="ECO:0000313" key="5">
    <source>
        <dbReference type="Proteomes" id="UP000318693"/>
    </source>
</evidence>
<feature type="domain" description="DUF2231" evidence="3">
    <location>
        <begin position="37"/>
        <end position="159"/>
    </location>
</feature>
<feature type="region of interest" description="Disordered" evidence="1">
    <location>
        <begin position="163"/>
        <end position="193"/>
    </location>
</feature>
<dbReference type="Pfam" id="PF09990">
    <property type="entry name" value="DUF2231"/>
    <property type="match status" value="1"/>
</dbReference>
<sequence>MEQEEKIDKGVRAIEPLARAVVAHPVVRDALQGRPLGHALHPVLTDLPIGAWASATVLDVVGGLGARPAASKLLGVGILAAVPTGLAEWAVTDRPSQRVGVAHATSNVVALSLYSTSWALRRRGRHGAGVAVGLAAGLVLAWSGYLGGHLAIARKVGTHDPAFVSGTQGQHADEGPHTGPYTTSLPPGHTGVD</sequence>
<gene>
    <name evidence="4" type="ORF">FJ693_07235</name>
</gene>
<organism evidence="4 5">
    <name type="scientific">Georgenia yuyongxinii</name>
    <dbReference type="NCBI Taxonomy" id="2589797"/>
    <lineage>
        <taxon>Bacteria</taxon>
        <taxon>Bacillati</taxon>
        <taxon>Actinomycetota</taxon>
        <taxon>Actinomycetes</taxon>
        <taxon>Micrococcales</taxon>
        <taxon>Bogoriellaceae</taxon>
        <taxon>Georgenia</taxon>
    </lineage>
</organism>
<keyword evidence="2" id="KW-0472">Membrane</keyword>
<dbReference type="RefSeq" id="WP_143417859.1">
    <property type="nucleotide sequence ID" value="NZ_VJXR01000015.1"/>
</dbReference>
<dbReference type="InterPro" id="IPR019251">
    <property type="entry name" value="DUF2231_TM"/>
</dbReference>
<dbReference type="Proteomes" id="UP000318693">
    <property type="component" value="Unassembled WGS sequence"/>
</dbReference>
<accession>A0A552WTD2</accession>
<dbReference type="AlphaFoldDB" id="A0A552WTD2"/>
<proteinExistence type="predicted"/>
<evidence type="ECO:0000256" key="1">
    <source>
        <dbReference type="SAM" id="MobiDB-lite"/>
    </source>
</evidence>
<reference evidence="4 5" key="1">
    <citation type="submission" date="2019-07" db="EMBL/GenBank/DDBJ databases">
        <title>Georgenia wutianyii sp. nov. and Georgenia *** sp. nov. isolated from plateau pika (Ochotona curzoniae) in the Qinghai-Tibet plateau of China.</title>
        <authorList>
            <person name="Tian Z."/>
        </authorList>
    </citation>
    <scope>NUCLEOTIDE SEQUENCE [LARGE SCALE GENOMIC DNA]</scope>
    <source>
        <strain evidence="4 5">Z446</strain>
    </source>
</reference>
<evidence type="ECO:0000313" key="4">
    <source>
        <dbReference type="EMBL" id="TRW45946.1"/>
    </source>
</evidence>
<name>A0A552WTD2_9MICO</name>
<keyword evidence="2" id="KW-1133">Transmembrane helix</keyword>